<dbReference type="InterPro" id="IPR024607">
    <property type="entry name" value="Sulfatase_CS"/>
</dbReference>
<dbReference type="STRING" id="516051.VC82_1912"/>
<dbReference type="PATRIC" id="fig|516051.4.peg.1972"/>
<dbReference type="Proteomes" id="UP000032726">
    <property type="component" value="Chromosome"/>
</dbReference>
<protein>
    <submittedName>
        <fullName evidence="9">Arylsulfatase</fullName>
    </submittedName>
</protein>
<organism evidence="9 10">
    <name type="scientific">Flagellimonas lutaonensis</name>
    <dbReference type="NCBI Taxonomy" id="516051"/>
    <lineage>
        <taxon>Bacteria</taxon>
        <taxon>Pseudomonadati</taxon>
        <taxon>Bacteroidota</taxon>
        <taxon>Flavobacteriia</taxon>
        <taxon>Flavobacteriales</taxon>
        <taxon>Flavobacteriaceae</taxon>
        <taxon>Flagellimonas</taxon>
    </lineage>
</organism>
<keyword evidence="4" id="KW-0106">Calcium</keyword>
<dbReference type="SUPFAM" id="SSF53649">
    <property type="entry name" value="Alkaline phosphatase-like"/>
    <property type="match status" value="1"/>
</dbReference>
<dbReference type="GO" id="GO:0004065">
    <property type="term" value="F:arylsulfatase activity"/>
    <property type="evidence" value="ECO:0007669"/>
    <property type="project" value="TreeGrafter"/>
</dbReference>
<dbReference type="Pfam" id="PF00144">
    <property type="entry name" value="Beta-lactamase"/>
    <property type="match status" value="1"/>
</dbReference>
<evidence type="ECO:0000256" key="1">
    <source>
        <dbReference type="ARBA" id="ARBA00008779"/>
    </source>
</evidence>
<comment type="similarity">
    <text evidence="1">Belongs to the sulfatase family.</text>
</comment>
<name>A0A0D5YT75_9FLAO</name>
<evidence type="ECO:0000256" key="4">
    <source>
        <dbReference type="ARBA" id="ARBA00022837"/>
    </source>
</evidence>
<proteinExistence type="inferred from homology"/>
<feature type="domain" description="Peptidase S12 Pab87-related C-terminal" evidence="8">
    <location>
        <begin position="573"/>
        <end position="655"/>
    </location>
</feature>
<feature type="chain" id="PRO_5002300131" evidence="5">
    <location>
        <begin position="23"/>
        <end position="665"/>
    </location>
</feature>
<evidence type="ECO:0000259" key="6">
    <source>
        <dbReference type="Pfam" id="PF00144"/>
    </source>
</evidence>
<dbReference type="InterPro" id="IPR021860">
    <property type="entry name" value="Peptidase_S12_Pab87-rel_C"/>
</dbReference>
<keyword evidence="10" id="KW-1185">Reference proteome</keyword>
<dbReference type="Gene3D" id="2.40.128.600">
    <property type="match status" value="1"/>
</dbReference>
<keyword evidence="3" id="KW-0378">Hydrolase</keyword>
<dbReference type="EMBL" id="CP011071">
    <property type="protein sequence ID" value="AKA35517.1"/>
    <property type="molecule type" value="Genomic_DNA"/>
</dbReference>
<dbReference type="Gene3D" id="3.40.720.10">
    <property type="entry name" value="Alkaline Phosphatase, subunit A"/>
    <property type="match status" value="1"/>
</dbReference>
<dbReference type="AlphaFoldDB" id="A0A0D5YT75"/>
<dbReference type="OrthoDB" id="9765065at2"/>
<dbReference type="InterPro" id="IPR017850">
    <property type="entry name" value="Alkaline_phosphatase_core_sf"/>
</dbReference>
<dbReference type="InterPro" id="IPR050738">
    <property type="entry name" value="Sulfatase"/>
</dbReference>
<dbReference type="PROSITE" id="PS00523">
    <property type="entry name" value="SULFATASE_1"/>
    <property type="match status" value="1"/>
</dbReference>
<evidence type="ECO:0000313" key="9">
    <source>
        <dbReference type="EMBL" id="AKA35517.1"/>
    </source>
</evidence>
<dbReference type="PANTHER" id="PTHR42693:SF53">
    <property type="entry name" value="ENDO-4-O-SULFATASE"/>
    <property type="match status" value="1"/>
</dbReference>
<sequence length="665" mass="75306">MRKTIRSWGTALWLCTASFTFSQQDTPNIIYFLADDLGYGEVGAYGQEKIKTPNIDALVASGMKFTQHYSGAPVCAPARYILLTGKHAGHAYIRGNDEWAERGEVWDYEKMFVNPGLEGQRPIPDSTVTLAELLKTKGYATGIFGKWGLGAPNTEGVPNQQGFDEFYGYNCQRQAHNLYPGHLWHHDKKVLLHNELIAPHQPLDNLADPFDEKSYARFAQKEYAPTLIHEKALVFIEKNQDQPFFLYYASPLPHLPLQAPTELVETYREQFGEEKPHVGDKGYFPNRYPRATYAAMISYLDQQLGELVVKLKALGLYGNTLIIFSSDNGATYTGGYAYNNLMYAVAGEVIQAVSGQHWTDFVGEHLFKPIGMVDAVAKVSEVFGQGNYVTPYLDHIEDGMVQVDYNRSDQIGAAGMIWASASDVANYLKFLDNDGIVGQDTLLKKETFDYLFKPHAFVTDTGFYPTQQLTNPNWKTYGLGWFQHDYRGQKLDFHTGSITGLVAMAGLMRDKDVAVYVFANLDHAELRHAILYKAIDLFAFDDISRGWHKEISQLYGDFKSQNKMRLAKMKEERAKDTNTTLPLTAYEGSYHHTMLGEVSVKIDGDGLLLVFNDFLKLEGKHWHYDTFVSTKNNPYYLETLFQFHLNPQGEVAVLEAFGEHFLKRQ</sequence>
<evidence type="ECO:0000259" key="8">
    <source>
        <dbReference type="Pfam" id="PF11954"/>
    </source>
</evidence>
<dbReference type="Pfam" id="PF11954">
    <property type="entry name" value="DUF3471"/>
    <property type="match status" value="1"/>
</dbReference>
<dbReference type="InterPro" id="IPR012338">
    <property type="entry name" value="Beta-lactam/transpept-like"/>
</dbReference>
<dbReference type="RefSeq" id="WP_084598190.1">
    <property type="nucleotide sequence ID" value="NZ_CP011071.1"/>
</dbReference>
<dbReference type="Pfam" id="PF00884">
    <property type="entry name" value="Sulfatase"/>
    <property type="match status" value="1"/>
</dbReference>
<dbReference type="InterPro" id="IPR000917">
    <property type="entry name" value="Sulfatase_N"/>
</dbReference>
<evidence type="ECO:0000256" key="2">
    <source>
        <dbReference type="ARBA" id="ARBA00022723"/>
    </source>
</evidence>
<dbReference type="GO" id="GO:0046872">
    <property type="term" value="F:metal ion binding"/>
    <property type="evidence" value="ECO:0007669"/>
    <property type="project" value="UniProtKB-KW"/>
</dbReference>
<gene>
    <name evidence="9" type="ORF">VC82_1912</name>
</gene>
<feature type="domain" description="Sulfatase N-terminal" evidence="7">
    <location>
        <begin position="27"/>
        <end position="333"/>
    </location>
</feature>
<feature type="signal peptide" evidence="5">
    <location>
        <begin position="1"/>
        <end position="22"/>
    </location>
</feature>
<dbReference type="SUPFAM" id="SSF56601">
    <property type="entry name" value="beta-lactamase/transpeptidase-like"/>
    <property type="match status" value="1"/>
</dbReference>
<evidence type="ECO:0000313" key="10">
    <source>
        <dbReference type="Proteomes" id="UP000032726"/>
    </source>
</evidence>
<evidence type="ECO:0000256" key="5">
    <source>
        <dbReference type="SAM" id="SignalP"/>
    </source>
</evidence>
<dbReference type="KEGG" id="mlt:VC82_1912"/>
<keyword evidence="2" id="KW-0479">Metal-binding</keyword>
<evidence type="ECO:0000259" key="7">
    <source>
        <dbReference type="Pfam" id="PF00884"/>
    </source>
</evidence>
<dbReference type="InterPro" id="IPR001466">
    <property type="entry name" value="Beta-lactam-related"/>
</dbReference>
<evidence type="ECO:0000256" key="3">
    <source>
        <dbReference type="ARBA" id="ARBA00022801"/>
    </source>
</evidence>
<dbReference type="HOGENOM" id="CLU_412683_0_0_10"/>
<accession>A0A0D5YT75</accession>
<feature type="domain" description="Beta-lactamase-related" evidence="6">
    <location>
        <begin position="335"/>
        <end position="534"/>
    </location>
</feature>
<reference evidence="9 10" key="1">
    <citation type="submission" date="2015-03" db="EMBL/GenBank/DDBJ databases">
        <title>Complete genome sequence of Muricauda lutaonensis CC-HSB-11T, isolated from a coastal hot spring.</title>
        <authorList>
            <person name="Kim K.M."/>
        </authorList>
    </citation>
    <scope>NUCLEOTIDE SEQUENCE [LARGE SCALE GENOMIC DNA]</scope>
    <source>
        <strain evidence="9 10">CC-HSB-11</strain>
    </source>
</reference>
<keyword evidence="5" id="KW-0732">Signal</keyword>
<dbReference type="PANTHER" id="PTHR42693">
    <property type="entry name" value="ARYLSULFATASE FAMILY MEMBER"/>
    <property type="match status" value="1"/>
</dbReference>